<keyword evidence="5 14" id="KW-0138">CF(0)</keyword>
<comment type="similarity">
    <text evidence="2 14 15">Belongs to the ATPase B chain family.</text>
</comment>
<name>A0A1F2UFN9_9ACTN</name>
<dbReference type="AlphaFoldDB" id="A0A1F2UFN9"/>
<evidence type="ECO:0000256" key="10">
    <source>
        <dbReference type="ARBA" id="ARBA00023136"/>
    </source>
</evidence>
<dbReference type="HAMAP" id="MF_01398">
    <property type="entry name" value="ATP_synth_b_bprime"/>
    <property type="match status" value="1"/>
</dbReference>
<dbReference type="InterPro" id="IPR002146">
    <property type="entry name" value="ATP_synth_b/b'su_bac/chlpt"/>
</dbReference>
<evidence type="ECO:0000256" key="5">
    <source>
        <dbReference type="ARBA" id="ARBA00022547"/>
    </source>
</evidence>
<dbReference type="SUPFAM" id="SSF81573">
    <property type="entry name" value="F1F0 ATP synthase subunit B, membrane domain"/>
    <property type="match status" value="1"/>
</dbReference>
<feature type="transmembrane region" description="Helical" evidence="14">
    <location>
        <begin position="12"/>
        <end position="35"/>
    </location>
</feature>
<reference evidence="17 18" key="1">
    <citation type="journal article" date="2016" name="Nat. Commun.">
        <title>Thousands of microbial genomes shed light on interconnected biogeochemical processes in an aquifer system.</title>
        <authorList>
            <person name="Anantharaman K."/>
            <person name="Brown C.T."/>
            <person name="Hug L.A."/>
            <person name="Sharon I."/>
            <person name="Castelle C.J."/>
            <person name="Probst A.J."/>
            <person name="Thomas B.C."/>
            <person name="Singh A."/>
            <person name="Wilkins M.J."/>
            <person name="Karaoz U."/>
            <person name="Brodie E.L."/>
            <person name="Williams K.H."/>
            <person name="Hubbard S.S."/>
            <person name="Banfield J.F."/>
        </authorList>
    </citation>
    <scope>NUCLEOTIDE SEQUENCE [LARGE SCALE GENOMIC DNA]</scope>
</reference>
<evidence type="ECO:0000313" key="17">
    <source>
        <dbReference type="EMBL" id="OFW31857.1"/>
    </source>
</evidence>
<keyword evidence="3 14" id="KW-0813">Transport</keyword>
<dbReference type="CDD" id="cd06503">
    <property type="entry name" value="ATP-synt_Fo_b"/>
    <property type="match status" value="1"/>
</dbReference>
<dbReference type="GO" id="GO:0045259">
    <property type="term" value="C:proton-transporting ATP synthase complex"/>
    <property type="evidence" value="ECO:0007669"/>
    <property type="project" value="UniProtKB-KW"/>
</dbReference>
<evidence type="ECO:0000256" key="14">
    <source>
        <dbReference type="HAMAP-Rule" id="MF_01398"/>
    </source>
</evidence>
<dbReference type="GO" id="GO:0005886">
    <property type="term" value="C:plasma membrane"/>
    <property type="evidence" value="ECO:0007669"/>
    <property type="project" value="UniProtKB-SubCell"/>
</dbReference>
<dbReference type="EMBL" id="MELI01000110">
    <property type="protein sequence ID" value="OFW31857.1"/>
    <property type="molecule type" value="Genomic_DNA"/>
</dbReference>
<dbReference type="InterPro" id="IPR028987">
    <property type="entry name" value="ATP_synth_B-like_membr_sf"/>
</dbReference>
<dbReference type="GO" id="GO:0046961">
    <property type="term" value="F:proton-transporting ATPase activity, rotational mechanism"/>
    <property type="evidence" value="ECO:0007669"/>
    <property type="project" value="TreeGrafter"/>
</dbReference>
<evidence type="ECO:0000256" key="1">
    <source>
        <dbReference type="ARBA" id="ARBA00004162"/>
    </source>
</evidence>
<keyword evidence="8 14" id="KW-1133">Transmembrane helix</keyword>
<comment type="function">
    <text evidence="14">Component of the F(0) channel, it forms part of the peripheral stalk, linking F(1) to F(0).</text>
</comment>
<dbReference type="Proteomes" id="UP000178086">
    <property type="component" value="Unassembled WGS sequence"/>
</dbReference>
<dbReference type="InterPro" id="IPR005864">
    <property type="entry name" value="ATP_synth_F0_bsu_bac"/>
</dbReference>
<proteinExistence type="inferred from homology"/>
<dbReference type="PANTHER" id="PTHR33445">
    <property type="entry name" value="ATP SYNTHASE SUBUNIT B', CHLOROPLASTIC"/>
    <property type="match status" value="1"/>
</dbReference>
<keyword evidence="7 14" id="KW-0375">Hydrogen ion transport</keyword>
<dbReference type="Pfam" id="PF00430">
    <property type="entry name" value="ATP-synt_B"/>
    <property type="match status" value="1"/>
</dbReference>
<evidence type="ECO:0000256" key="13">
    <source>
        <dbReference type="ARBA" id="ARBA00025830"/>
    </source>
</evidence>
<dbReference type="Gene3D" id="6.10.250.1580">
    <property type="match status" value="1"/>
</dbReference>
<comment type="subunit">
    <text evidence="13 14">F-type ATPases have 2 components, F(1) - the catalytic core - and F(0) - the membrane proton channel. F(1) has five subunits: alpha(3), beta(3), gamma(1), delta(1), epsilon(1). F(0) has three main subunits: a(1), b(2) and c(10-14). The alpha and beta chains form an alternating ring which encloses part of the gamma chain. F(1) is attached to F(0) by a central stalk formed by the gamma and epsilon chains, while a peripheral stalk is formed by the delta and b chains.</text>
</comment>
<keyword evidence="10 14" id="KW-0472">Membrane</keyword>
<feature type="coiled-coil region" evidence="16">
    <location>
        <begin position="35"/>
        <end position="80"/>
    </location>
</feature>
<evidence type="ECO:0000256" key="8">
    <source>
        <dbReference type="ARBA" id="ARBA00022989"/>
    </source>
</evidence>
<dbReference type="NCBIfam" id="TIGR01144">
    <property type="entry name" value="ATP_synt_b"/>
    <property type="match status" value="1"/>
</dbReference>
<sequence length="162" mass="18375">MIELNQPLIVYTAIAFAFLVFALAKFGFGPIVSMLDEREKKIRESIEQAEHARLESERLLRDYEEKLAEARAEAHKIIAEGKQLGENLRAEIKTKADEEVKLMIAKAEDQINRDVEQAIKELRTEVGDLSVTLAAKVIEKELDKAAHEQLIENYLSEVGRLS</sequence>
<evidence type="ECO:0000313" key="18">
    <source>
        <dbReference type="Proteomes" id="UP000178086"/>
    </source>
</evidence>
<evidence type="ECO:0000256" key="7">
    <source>
        <dbReference type="ARBA" id="ARBA00022781"/>
    </source>
</evidence>
<protein>
    <recommendedName>
        <fullName evidence="14">ATP synthase subunit b</fullName>
    </recommendedName>
    <alternativeName>
        <fullName evidence="14">ATP synthase F(0) sector subunit b</fullName>
    </alternativeName>
    <alternativeName>
        <fullName evidence="14">ATPase subunit I</fullName>
    </alternativeName>
    <alternativeName>
        <fullName evidence="14">F-type ATPase subunit b</fullName>
        <shortName evidence="14">F-ATPase subunit b</shortName>
    </alternativeName>
</protein>
<evidence type="ECO:0000256" key="9">
    <source>
        <dbReference type="ARBA" id="ARBA00023065"/>
    </source>
</evidence>
<comment type="subcellular location">
    <subcellularLocation>
        <location evidence="1 14">Cell membrane</location>
        <topology evidence="1 14">Single-pass membrane protein</topology>
    </subcellularLocation>
</comment>
<dbReference type="GO" id="GO:0046933">
    <property type="term" value="F:proton-transporting ATP synthase activity, rotational mechanism"/>
    <property type="evidence" value="ECO:0007669"/>
    <property type="project" value="UniProtKB-UniRule"/>
</dbReference>
<keyword evidence="16" id="KW-0175">Coiled coil</keyword>
<organism evidence="17 18">
    <name type="scientific">Candidatus Aquicultor primus</name>
    <dbReference type="NCBI Taxonomy" id="1797195"/>
    <lineage>
        <taxon>Bacteria</taxon>
        <taxon>Bacillati</taxon>
        <taxon>Actinomycetota</taxon>
        <taxon>Candidatus Aquicultoria</taxon>
        <taxon>Candidatus Aquicultorales</taxon>
        <taxon>Candidatus Aquicultoraceae</taxon>
        <taxon>Candidatus Aquicultor</taxon>
    </lineage>
</organism>
<evidence type="ECO:0000256" key="16">
    <source>
        <dbReference type="SAM" id="Coils"/>
    </source>
</evidence>
<accession>A0A1F2UFN9</accession>
<keyword evidence="11 14" id="KW-0066">ATP synthesis</keyword>
<evidence type="ECO:0000256" key="4">
    <source>
        <dbReference type="ARBA" id="ARBA00022475"/>
    </source>
</evidence>
<dbReference type="InterPro" id="IPR050059">
    <property type="entry name" value="ATP_synthase_B_chain"/>
</dbReference>
<keyword evidence="6 14" id="KW-0812">Transmembrane</keyword>
<evidence type="ECO:0000256" key="11">
    <source>
        <dbReference type="ARBA" id="ARBA00023310"/>
    </source>
</evidence>
<evidence type="ECO:0000256" key="2">
    <source>
        <dbReference type="ARBA" id="ARBA00005513"/>
    </source>
</evidence>
<evidence type="ECO:0000256" key="6">
    <source>
        <dbReference type="ARBA" id="ARBA00022692"/>
    </source>
</evidence>
<gene>
    <name evidence="14" type="primary">atpF</name>
    <name evidence="17" type="ORF">A2074_06655</name>
</gene>
<dbReference type="PANTHER" id="PTHR33445:SF1">
    <property type="entry name" value="ATP SYNTHASE SUBUNIT B"/>
    <property type="match status" value="1"/>
</dbReference>
<evidence type="ECO:0000256" key="15">
    <source>
        <dbReference type="RuleBase" id="RU003848"/>
    </source>
</evidence>
<comment type="function">
    <text evidence="12 14">F(1)F(0) ATP synthase produces ATP from ADP in the presence of a proton or sodium gradient. F-type ATPases consist of two structural domains, F(1) containing the extramembraneous catalytic core and F(0) containing the membrane proton channel, linked together by a central stalk and a peripheral stalk. During catalysis, ATP synthesis in the catalytic domain of F(1) is coupled via a rotary mechanism of the central stalk subunits to proton translocation.</text>
</comment>
<evidence type="ECO:0000256" key="12">
    <source>
        <dbReference type="ARBA" id="ARBA00025198"/>
    </source>
</evidence>
<keyword evidence="9 14" id="KW-0406">Ion transport</keyword>
<evidence type="ECO:0000256" key="3">
    <source>
        <dbReference type="ARBA" id="ARBA00022448"/>
    </source>
</evidence>
<comment type="caution">
    <text evidence="17">The sequence shown here is derived from an EMBL/GenBank/DDBJ whole genome shotgun (WGS) entry which is preliminary data.</text>
</comment>
<keyword evidence="4 14" id="KW-1003">Cell membrane</keyword>